<dbReference type="PROSITE" id="PS50113">
    <property type="entry name" value="PAC"/>
    <property type="match status" value="1"/>
</dbReference>
<reference evidence="4" key="1">
    <citation type="submission" date="2023-01" db="EMBL/GenBank/DDBJ databases">
        <title>The diversity of Class Acidimicrobiia in South China Sea sediment environments and the proposal of Iamia marina sp. nov., a novel species of the genus Iamia.</title>
        <authorList>
            <person name="He Y."/>
            <person name="Tian X."/>
        </authorList>
    </citation>
    <scope>NUCLEOTIDE SEQUENCE</scope>
    <source>
        <strain evidence="4">DSM 19957</strain>
    </source>
</reference>
<dbReference type="GO" id="GO:0052621">
    <property type="term" value="F:diguanylate cyclase activity"/>
    <property type="evidence" value="ECO:0007669"/>
    <property type="project" value="UniProtKB-EC"/>
</dbReference>
<proteinExistence type="predicted"/>
<dbReference type="Gene3D" id="3.30.450.20">
    <property type="entry name" value="PAS domain"/>
    <property type="match status" value="2"/>
</dbReference>
<gene>
    <name evidence="4" type="ORF">PO878_06895</name>
</gene>
<dbReference type="EC" id="2.7.7.65" evidence="4"/>
<dbReference type="AlphaFoldDB" id="A0AAF0BWT4"/>
<dbReference type="InterPro" id="IPR043128">
    <property type="entry name" value="Rev_trsase/Diguanyl_cyclase"/>
</dbReference>
<dbReference type="KEGG" id="ima:PO878_06895"/>
<keyword evidence="4" id="KW-0808">Transferase</keyword>
<dbReference type="InterPro" id="IPR000160">
    <property type="entry name" value="GGDEF_dom"/>
</dbReference>
<feature type="domain" description="PAC" evidence="2">
    <location>
        <begin position="313"/>
        <end position="365"/>
    </location>
</feature>
<dbReference type="InterPro" id="IPR035965">
    <property type="entry name" value="PAS-like_dom_sf"/>
</dbReference>
<dbReference type="InterPro" id="IPR052155">
    <property type="entry name" value="Biofilm_reg_signaling"/>
</dbReference>
<keyword evidence="5" id="KW-1185">Reference proteome</keyword>
<dbReference type="NCBIfam" id="TIGR00229">
    <property type="entry name" value="sensory_box"/>
    <property type="match status" value="1"/>
</dbReference>
<dbReference type="Pfam" id="PF00990">
    <property type="entry name" value="GGDEF"/>
    <property type="match status" value="1"/>
</dbReference>
<feature type="domain" description="PAS" evidence="1">
    <location>
        <begin position="239"/>
        <end position="309"/>
    </location>
</feature>
<evidence type="ECO:0000313" key="4">
    <source>
        <dbReference type="EMBL" id="WCO68453.1"/>
    </source>
</evidence>
<dbReference type="SUPFAM" id="SSF55785">
    <property type="entry name" value="PYP-like sensor domain (PAS domain)"/>
    <property type="match status" value="2"/>
</dbReference>
<dbReference type="SUPFAM" id="SSF55073">
    <property type="entry name" value="Nucleotide cyclase"/>
    <property type="match status" value="1"/>
</dbReference>
<dbReference type="CDD" id="cd00130">
    <property type="entry name" value="PAS"/>
    <property type="match status" value="1"/>
</dbReference>
<dbReference type="Gene3D" id="3.30.70.270">
    <property type="match status" value="1"/>
</dbReference>
<name>A0AAF0BWT4_9ACTN</name>
<dbReference type="InterPro" id="IPR001610">
    <property type="entry name" value="PAC"/>
</dbReference>
<dbReference type="InterPro" id="IPR029787">
    <property type="entry name" value="Nucleotide_cyclase"/>
</dbReference>
<dbReference type="PROSITE" id="PS50887">
    <property type="entry name" value="GGDEF"/>
    <property type="match status" value="1"/>
</dbReference>
<dbReference type="InterPro" id="IPR000014">
    <property type="entry name" value="PAS"/>
</dbReference>
<dbReference type="GO" id="GO:0006355">
    <property type="term" value="P:regulation of DNA-templated transcription"/>
    <property type="evidence" value="ECO:0007669"/>
    <property type="project" value="InterPro"/>
</dbReference>
<organism evidence="4 5">
    <name type="scientific">Iamia majanohamensis</name>
    <dbReference type="NCBI Taxonomy" id="467976"/>
    <lineage>
        <taxon>Bacteria</taxon>
        <taxon>Bacillati</taxon>
        <taxon>Actinomycetota</taxon>
        <taxon>Acidimicrobiia</taxon>
        <taxon>Acidimicrobiales</taxon>
        <taxon>Iamiaceae</taxon>
        <taxon>Iamia</taxon>
    </lineage>
</organism>
<dbReference type="CDD" id="cd01949">
    <property type="entry name" value="GGDEF"/>
    <property type="match status" value="1"/>
</dbReference>
<accession>A0AAF0BWT4</accession>
<dbReference type="InterPro" id="IPR000700">
    <property type="entry name" value="PAS-assoc_C"/>
</dbReference>
<evidence type="ECO:0000259" key="2">
    <source>
        <dbReference type="PROSITE" id="PS50113"/>
    </source>
</evidence>
<evidence type="ECO:0000259" key="3">
    <source>
        <dbReference type="PROSITE" id="PS50887"/>
    </source>
</evidence>
<dbReference type="PANTHER" id="PTHR44757">
    <property type="entry name" value="DIGUANYLATE CYCLASE DGCP"/>
    <property type="match status" value="1"/>
</dbReference>
<keyword evidence="4" id="KW-0548">Nucleotidyltransferase</keyword>
<dbReference type="Pfam" id="PF00989">
    <property type="entry name" value="PAS"/>
    <property type="match status" value="1"/>
</dbReference>
<evidence type="ECO:0000259" key="1">
    <source>
        <dbReference type="PROSITE" id="PS50112"/>
    </source>
</evidence>
<dbReference type="SMART" id="SM00091">
    <property type="entry name" value="PAS"/>
    <property type="match status" value="2"/>
</dbReference>
<evidence type="ECO:0000313" key="5">
    <source>
        <dbReference type="Proteomes" id="UP001216390"/>
    </source>
</evidence>
<feature type="domain" description="GGDEF" evidence="3">
    <location>
        <begin position="404"/>
        <end position="537"/>
    </location>
</feature>
<dbReference type="InterPro" id="IPR013767">
    <property type="entry name" value="PAS_fold"/>
</dbReference>
<dbReference type="SMART" id="SM00086">
    <property type="entry name" value="PAC"/>
    <property type="match status" value="1"/>
</dbReference>
<dbReference type="EMBL" id="CP116942">
    <property type="protein sequence ID" value="WCO68453.1"/>
    <property type="molecule type" value="Genomic_DNA"/>
</dbReference>
<dbReference type="NCBIfam" id="TIGR00254">
    <property type="entry name" value="GGDEF"/>
    <property type="match status" value="1"/>
</dbReference>
<protein>
    <submittedName>
        <fullName evidence="4">Diguanylate cyclase</fullName>
        <ecNumber evidence="4">2.7.7.65</ecNumber>
    </submittedName>
</protein>
<dbReference type="PANTHER" id="PTHR44757:SF2">
    <property type="entry name" value="BIOFILM ARCHITECTURE MAINTENANCE PROTEIN MBAA"/>
    <property type="match status" value="1"/>
</dbReference>
<dbReference type="SMART" id="SM00267">
    <property type="entry name" value="GGDEF"/>
    <property type="match status" value="1"/>
</dbReference>
<sequence>MGVTDDAVLAAIVEATVDLALVLDDAGTIVWQRRSETRRPEASDEVVVGLNVVDRIHPEDLPEVLDGLARLQTTEATEVRISCRAFDGDDPSLVHRAEVQGWDARDTPGIEGILVVATVQGSRHVLPADAGAGDFSLAEASPLGLAVVSARGDVPFANSLFRARVGAGPTAPVPLDSLPGLEALVEAARHEGADQRSVFHEGAALRLTGRRLDGPGGDVVVSVDDITAEVEAVAARTRSEQTFRATFDHTPAGIALVDPEGIFVEVNAAWTAITGYPSEELVGRTFATITHPDDLPADEALVAEALAGGRDTYRMEKRYVHRSGRTIWVDLRVAAVRAATGEVEHFVSQVLDITADKQAVADMEARERHLTHQATHDHLTGLPNRALLEEHLRLAIDRVAQGQRAASVLLMDLDGFKPVNDTYGHPQGDLVLTELAGRLSGACRRGDIVARLGGDEFVAVVDPASDGDDGHHLAERLLAVVAAPLDALPDGAPPLSASIGITAARADDTVESLLARADEATYRAKARGGATVAVHGADDA</sequence>
<dbReference type="PROSITE" id="PS50112">
    <property type="entry name" value="PAS"/>
    <property type="match status" value="1"/>
</dbReference>
<dbReference type="RefSeq" id="WP_272737970.1">
    <property type="nucleotide sequence ID" value="NZ_CP116942.1"/>
</dbReference>
<dbReference type="Proteomes" id="UP001216390">
    <property type="component" value="Chromosome"/>
</dbReference>